<protein>
    <submittedName>
        <fullName evidence="2">Uncharacterized protein</fullName>
    </submittedName>
</protein>
<gene>
    <name evidence="2" type="ORF">S12H4_09056</name>
</gene>
<proteinExistence type="predicted"/>
<evidence type="ECO:0000313" key="2">
    <source>
        <dbReference type="EMBL" id="GAI69060.1"/>
    </source>
</evidence>
<sequence>MKRFLRKRWHGIPIGLIATIFICTAVVAAGAYITVTQTITQEIVTPEPPPDYGEIVAPEIAFSNLETGKSFTKVFINGVTVDLKAAGAGKSFNVTPAPSELYANFKLELVLIDKPADSGLTIGMGLEVGGSGAAGVNLDAVGLYTFTETITVTAGSTPGMATSTVAFTLEEGYPEPPK</sequence>
<accession>X1S0U5</accession>
<organism evidence="2">
    <name type="scientific">marine sediment metagenome</name>
    <dbReference type="NCBI Taxonomy" id="412755"/>
    <lineage>
        <taxon>unclassified sequences</taxon>
        <taxon>metagenomes</taxon>
        <taxon>ecological metagenomes</taxon>
    </lineage>
</organism>
<feature type="transmembrane region" description="Helical" evidence="1">
    <location>
        <begin position="12"/>
        <end position="33"/>
    </location>
</feature>
<dbReference type="AlphaFoldDB" id="X1S0U5"/>
<keyword evidence="1" id="KW-0812">Transmembrane</keyword>
<evidence type="ECO:0000256" key="1">
    <source>
        <dbReference type="SAM" id="Phobius"/>
    </source>
</evidence>
<comment type="caution">
    <text evidence="2">The sequence shown here is derived from an EMBL/GenBank/DDBJ whole genome shotgun (WGS) entry which is preliminary data.</text>
</comment>
<dbReference type="EMBL" id="BARW01003606">
    <property type="protein sequence ID" value="GAI69060.1"/>
    <property type="molecule type" value="Genomic_DNA"/>
</dbReference>
<name>X1S0U5_9ZZZZ</name>
<keyword evidence="1" id="KW-0472">Membrane</keyword>
<reference evidence="2" key="1">
    <citation type="journal article" date="2014" name="Front. Microbiol.">
        <title>High frequency of phylogenetically diverse reductive dehalogenase-homologous genes in deep subseafloor sedimentary metagenomes.</title>
        <authorList>
            <person name="Kawai M."/>
            <person name="Futagami T."/>
            <person name="Toyoda A."/>
            <person name="Takaki Y."/>
            <person name="Nishi S."/>
            <person name="Hori S."/>
            <person name="Arai W."/>
            <person name="Tsubouchi T."/>
            <person name="Morono Y."/>
            <person name="Uchiyama I."/>
            <person name="Ito T."/>
            <person name="Fujiyama A."/>
            <person name="Inagaki F."/>
            <person name="Takami H."/>
        </authorList>
    </citation>
    <scope>NUCLEOTIDE SEQUENCE</scope>
    <source>
        <strain evidence="2">Expedition CK06-06</strain>
    </source>
</reference>
<keyword evidence="1" id="KW-1133">Transmembrane helix</keyword>